<dbReference type="PANTHER" id="PTHR10694">
    <property type="entry name" value="LYSINE-SPECIFIC DEMETHYLASE"/>
    <property type="match status" value="1"/>
</dbReference>
<dbReference type="GO" id="GO:0141052">
    <property type="term" value="F:histone H3 demethylase activity"/>
    <property type="evidence" value="ECO:0007669"/>
    <property type="project" value="UniProtKB-ARBA"/>
</dbReference>
<evidence type="ECO:0000259" key="7">
    <source>
        <dbReference type="PROSITE" id="PS51184"/>
    </source>
</evidence>
<feature type="domain" description="JmjC" evidence="7">
    <location>
        <begin position="441"/>
        <end position="607"/>
    </location>
</feature>
<dbReference type="SUPFAM" id="SSF57903">
    <property type="entry name" value="FYVE/PHD zinc finger"/>
    <property type="match status" value="1"/>
</dbReference>
<dbReference type="GO" id="GO:0010468">
    <property type="term" value="P:regulation of gene expression"/>
    <property type="evidence" value="ECO:0007669"/>
    <property type="project" value="TreeGrafter"/>
</dbReference>
<keyword evidence="4" id="KW-0539">Nucleus</keyword>
<dbReference type="OrthoDB" id="1678912at2759"/>
<accession>A0A485K6X8</accession>
<dbReference type="Pfam" id="PF02373">
    <property type="entry name" value="JmjC"/>
    <property type="match status" value="1"/>
</dbReference>
<evidence type="ECO:0000313" key="10">
    <source>
        <dbReference type="Proteomes" id="UP000332933"/>
    </source>
</evidence>
<evidence type="ECO:0000256" key="5">
    <source>
        <dbReference type="SAM" id="MobiDB-lite"/>
    </source>
</evidence>
<dbReference type="InterPro" id="IPR036431">
    <property type="entry name" value="ARID_dom_sf"/>
</dbReference>
<dbReference type="AlphaFoldDB" id="A0A485K6X8"/>
<dbReference type="InterPro" id="IPR001606">
    <property type="entry name" value="ARID_dom"/>
</dbReference>
<reference evidence="9 10" key="1">
    <citation type="submission" date="2019-03" db="EMBL/GenBank/DDBJ databases">
        <authorList>
            <person name="Gaulin E."/>
            <person name="Dumas B."/>
        </authorList>
    </citation>
    <scope>NUCLEOTIDE SEQUENCE [LARGE SCALE GENOMIC DNA]</scope>
    <source>
        <strain evidence="9">CBS 568.67</strain>
    </source>
</reference>
<dbReference type="SUPFAM" id="SSF46774">
    <property type="entry name" value="ARID-like"/>
    <property type="match status" value="1"/>
</dbReference>
<feature type="compositionally biased region" description="Polar residues" evidence="5">
    <location>
        <begin position="681"/>
        <end position="695"/>
    </location>
</feature>
<dbReference type="GO" id="GO:0005634">
    <property type="term" value="C:nucleus"/>
    <property type="evidence" value="ECO:0007669"/>
    <property type="project" value="UniProtKB-SubCell"/>
</dbReference>
<feature type="region of interest" description="Disordered" evidence="5">
    <location>
        <begin position="91"/>
        <end position="169"/>
    </location>
</feature>
<evidence type="ECO:0000256" key="4">
    <source>
        <dbReference type="ARBA" id="ARBA00023242"/>
    </source>
</evidence>
<feature type="domain" description="ARID" evidence="6">
    <location>
        <begin position="1"/>
        <end position="86"/>
    </location>
</feature>
<dbReference type="GO" id="GO:0000785">
    <property type="term" value="C:chromatin"/>
    <property type="evidence" value="ECO:0007669"/>
    <property type="project" value="TreeGrafter"/>
</dbReference>
<dbReference type="SMART" id="SM00501">
    <property type="entry name" value="BRIGHT"/>
    <property type="match status" value="1"/>
</dbReference>
<evidence type="ECO:0000256" key="2">
    <source>
        <dbReference type="ARBA" id="ARBA00022723"/>
    </source>
</evidence>
<evidence type="ECO:0000313" key="8">
    <source>
        <dbReference type="EMBL" id="KAF0720625.1"/>
    </source>
</evidence>
<dbReference type="SUPFAM" id="SSF51197">
    <property type="entry name" value="Clavaminate synthase-like"/>
    <property type="match status" value="1"/>
</dbReference>
<dbReference type="EMBL" id="VJMH01000006">
    <property type="protein sequence ID" value="KAF0720625.1"/>
    <property type="molecule type" value="Genomic_DNA"/>
</dbReference>
<feature type="region of interest" description="Disordered" evidence="5">
    <location>
        <begin position="681"/>
        <end position="708"/>
    </location>
</feature>
<evidence type="ECO:0000313" key="9">
    <source>
        <dbReference type="EMBL" id="VFT77408.1"/>
    </source>
</evidence>
<dbReference type="PROSITE" id="PS51011">
    <property type="entry name" value="ARID"/>
    <property type="match status" value="1"/>
</dbReference>
<dbReference type="Gene3D" id="2.60.120.650">
    <property type="entry name" value="Cupin"/>
    <property type="match status" value="1"/>
</dbReference>
<dbReference type="PROSITE" id="PS51184">
    <property type="entry name" value="JMJC"/>
    <property type="match status" value="1"/>
</dbReference>
<dbReference type="Pfam" id="PF02928">
    <property type="entry name" value="zf-C5HC2"/>
    <property type="match status" value="1"/>
</dbReference>
<proteinExistence type="predicted"/>
<dbReference type="Gene3D" id="1.10.150.60">
    <property type="entry name" value="ARID DNA-binding domain"/>
    <property type="match status" value="1"/>
</dbReference>
<organism evidence="9 10">
    <name type="scientific">Aphanomyces stellatus</name>
    <dbReference type="NCBI Taxonomy" id="120398"/>
    <lineage>
        <taxon>Eukaryota</taxon>
        <taxon>Sar</taxon>
        <taxon>Stramenopiles</taxon>
        <taxon>Oomycota</taxon>
        <taxon>Saprolegniomycetes</taxon>
        <taxon>Saprolegniales</taxon>
        <taxon>Verrucalvaceae</taxon>
        <taxon>Aphanomyces</taxon>
    </lineage>
</organism>
<reference evidence="8" key="2">
    <citation type="submission" date="2019-06" db="EMBL/GenBank/DDBJ databases">
        <title>Genomics analysis of Aphanomyces spp. identifies a new class of oomycete effector associated with host adaptation.</title>
        <authorList>
            <person name="Gaulin E."/>
        </authorList>
    </citation>
    <scope>NUCLEOTIDE SEQUENCE</scope>
    <source>
        <strain evidence="8">CBS 578.67</strain>
    </source>
</reference>
<dbReference type="InterPro" id="IPR004198">
    <property type="entry name" value="Znf_C5HC2"/>
</dbReference>
<dbReference type="InterPro" id="IPR013083">
    <property type="entry name" value="Znf_RING/FYVE/PHD"/>
</dbReference>
<keyword evidence="3" id="KW-0408">Iron</keyword>
<sequence length="1193" mass="133883">MFLYRQGTPMNDAPKLNGKVASLSTLYNIVLDRGGFNLVEEEAAWSSVVYALHDITNILEPPCASIDQDVRNLYENYLLPYEDYEREIQDTSSKPIKGGNSMMFQDCDNQTQTNQTMKRGRGRPKKVDPCGGSTPGSPCASTPPREKDSGETESLQSTPTLFPGFVKRGRAPESVNPALLEPSALAADPERNCRLDPPTVLVGQKFYRSYRGGTSVVGEVKKVMGGKKPTVLVEYPGGVKDTLSYGTMQLILANGSDSGTAELALTNEICHCNGGYHIFCLSRPMFEVPSGDWYCDICIEDQKDEKNSSTNAKFGFEMGAEYTMASFKAKADAWQQAYFQSSTVPSIEELEKEYWRILKTPNQKIQVEYGSDVDTSTMGSGFPTVEKLKKIKNRLLERYKAVNSSPAIIEDSNELELGKLLSEGLKMDTEQNFDIVNQLDMYANSPWNLTNLPKLNGSMLQYLDEDIKGVMVPWMYVGMCFSTFCWHVEDHNFYSISYLHRGAPKTWYGVPGYAADKMEEVMRKVTPGLFGSQPDLHMQLVTMFSPETLQKHGIPVYRATHQANEFIVTYPSSYHSGFNNGFNIAEAVNFATPDWISWGHVAVQNYKRFGKIPVFSHDALILTLTLSSLENSGLLDTKSLITHLLPSLRTLRDETIAFYDAVRSFGISKAEAMESYLEAQGRSSFSRGSTRQKMTTQEDDTSNPRPSKMMRTEKMRVGKMDLASNSRVSRQVQWAGRSGKHDGLRCTKCQQYCYVAAVVCVKCRTIGCSDHFQNMCKCDLALSGCWLHHVDSQVLMQYIQTLEHRIRSTEEWEMRINDARTFETLEEAIQTGEELEAKQVGISMKTLRKFKDVIECLKKWRARAGRVMKQGTLAELTALVQESSCFTIQMPEANGLKDLLESVQNSLKQVRSILQQLTWLKENESGSKDISLEILQEEQDVLVVLLQSIKNVLDNMGSILVPERSILCHELAYVNWLLAANALLSKSLANSSATLSPLTELFPTGADIDALLSSPARSLVTQGWKLEKLAILKKICDTEGLKLQPGLQHRKSLEELECVLHRLVKLPAFPLEAVRILENWKIALQWTQEVSKALESKIDWTRALALEKQSEVCGIPASSILKRQLHSRIQDAKRWMARMNSLFKSGTVTGSFSLQAKLEENDLQEEKSSLVCICRQVFSEKVSLLRCNGCSTL</sequence>
<protein>
    <submittedName>
        <fullName evidence="9">Aste57867_182 protein</fullName>
    </submittedName>
</protein>
<gene>
    <name evidence="9" type="primary">Aste57867_182</name>
    <name evidence="8" type="ORF">As57867_000182</name>
    <name evidence="9" type="ORF">ASTE57867_182</name>
</gene>
<evidence type="ECO:0000256" key="3">
    <source>
        <dbReference type="ARBA" id="ARBA00023004"/>
    </source>
</evidence>
<name>A0A485K6X8_9STRA</name>
<keyword evidence="2" id="KW-0479">Metal-binding</keyword>
<keyword evidence="10" id="KW-1185">Reference proteome</keyword>
<evidence type="ECO:0000259" key="6">
    <source>
        <dbReference type="PROSITE" id="PS51011"/>
    </source>
</evidence>
<comment type="subcellular location">
    <subcellularLocation>
        <location evidence="1">Nucleus</location>
    </subcellularLocation>
</comment>
<dbReference type="GO" id="GO:0046872">
    <property type="term" value="F:metal ion binding"/>
    <property type="evidence" value="ECO:0007669"/>
    <property type="project" value="UniProtKB-KW"/>
</dbReference>
<dbReference type="Proteomes" id="UP000332933">
    <property type="component" value="Unassembled WGS sequence"/>
</dbReference>
<dbReference type="Pfam" id="PF01388">
    <property type="entry name" value="ARID"/>
    <property type="match status" value="1"/>
</dbReference>
<dbReference type="InterPro" id="IPR011011">
    <property type="entry name" value="Znf_FYVE_PHD"/>
</dbReference>
<dbReference type="EMBL" id="CAADRA010000006">
    <property type="protein sequence ID" value="VFT77408.1"/>
    <property type="molecule type" value="Genomic_DNA"/>
</dbReference>
<dbReference type="PANTHER" id="PTHR10694:SF33">
    <property type="entry name" value="LYSINE-SPECIFIC DEMETHYLASE 5"/>
    <property type="match status" value="1"/>
</dbReference>
<evidence type="ECO:0000256" key="1">
    <source>
        <dbReference type="ARBA" id="ARBA00004123"/>
    </source>
</evidence>
<dbReference type="SMART" id="SM00558">
    <property type="entry name" value="JmjC"/>
    <property type="match status" value="1"/>
</dbReference>
<dbReference type="InterPro" id="IPR003347">
    <property type="entry name" value="JmjC_dom"/>
</dbReference>
<dbReference type="Gene3D" id="3.30.40.10">
    <property type="entry name" value="Zinc/RING finger domain, C3HC4 (zinc finger)"/>
    <property type="match status" value="1"/>
</dbReference>
<dbReference type="GO" id="GO:0003677">
    <property type="term" value="F:DNA binding"/>
    <property type="evidence" value="ECO:0007669"/>
    <property type="project" value="InterPro"/>
</dbReference>